<dbReference type="KEGG" id="pavi:110763832"/>
<accession>A0A6P5T5H3</accession>
<keyword evidence="1" id="KW-1185">Reference proteome</keyword>
<protein>
    <submittedName>
        <fullName evidence="2">Uncharacterized protein LOC110763832</fullName>
    </submittedName>
</protein>
<organism evidence="1 2">
    <name type="scientific">Prunus avium</name>
    <name type="common">Cherry</name>
    <name type="synonym">Cerasus avium</name>
    <dbReference type="NCBI Taxonomy" id="42229"/>
    <lineage>
        <taxon>Eukaryota</taxon>
        <taxon>Viridiplantae</taxon>
        <taxon>Streptophyta</taxon>
        <taxon>Embryophyta</taxon>
        <taxon>Tracheophyta</taxon>
        <taxon>Spermatophyta</taxon>
        <taxon>Magnoliopsida</taxon>
        <taxon>eudicotyledons</taxon>
        <taxon>Gunneridae</taxon>
        <taxon>Pentapetalae</taxon>
        <taxon>rosids</taxon>
        <taxon>fabids</taxon>
        <taxon>Rosales</taxon>
        <taxon>Rosaceae</taxon>
        <taxon>Amygdaloideae</taxon>
        <taxon>Amygdaleae</taxon>
        <taxon>Prunus</taxon>
    </lineage>
</organism>
<proteinExistence type="predicted"/>
<gene>
    <name evidence="2" type="primary">LOC110763832</name>
</gene>
<dbReference type="GeneID" id="110763832"/>
<sequence length="144" mass="16437">MGSPTDLHMEAVKRILRYLKGTLGHGLPFHRSPNSTILVAYSDADWAGCPDTRRSTTSYYMFLWSNLISWSAKKQRTVSRSSAEAEHRALTYACANTIWIQCLLQELQFPLRQPVLLNCDNLSETYMAANPVFHARMKHVALDY</sequence>
<evidence type="ECO:0000313" key="2">
    <source>
        <dbReference type="RefSeq" id="XP_021822406.1"/>
    </source>
</evidence>
<dbReference type="PANTHER" id="PTHR11439">
    <property type="entry name" value="GAG-POL-RELATED RETROTRANSPOSON"/>
    <property type="match status" value="1"/>
</dbReference>
<dbReference type="Proteomes" id="UP000515124">
    <property type="component" value="Unplaced"/>
</dbReference>
<evidence type="ECO:0000313" key="1">
    <source>
        <dbReference type="Proteomes" id="UP000515124"/>
    </source>
</evidence>
<name>A0A6P5T5H3_PRUAV</name>
<dbReference type="InterPro" id="IPR043502">
    <property type="entry name" value="DNA/RNA_pol_sf"/>
</dbReference>
<reference evidence="2" key="1">
    <citation type="submission" date="2025-08" db="UniProtKB">
        <authorList>
            <consortium name="RefSeq"/>
        </authorList>
    </citation>
    <scope>IDENTIFICATION</scope>
</reference>
<dbReference type="CDD" id="cd09272">
    <property type="entry name" value="RNase_HI_RT_Ty1"/>
    <property type="match status" value="1"/>
</dbReference>
<dbReference type="AlphaFoldDB" id="A0A6P5T5H3"/>
<dbReference type="SUPFAM" id="SSF56672">
    <property type="entry name" value="DNA/RNA polymerases"/>
    <property type="match status" value="1"/>
</dbReference>
<dbReference type="PANTHER" id="PTHR11439:SF455">
    <property type="entry name" value="RLK (RECEPTOR-LIKE PROTEIN KINASE) 8, PUTATIVE-RELATED"/>
    <property type="match status" value="1"/>
</dbReference>
<dbReference type="RefSeq" id="XP_021822406.1">
    <property type="nucleotide sequence ID" value="XM_021966714.1"/>
</dbReference>